<dbReference type="InterPro" id="IPR022683">
    <property type="entry name" value="Calpain_III"/>
</dbReference>
<evidence type="ECO:0000256" key="2">
    <source>
        <dbReference type="PIRSR" id="PIRSR622684-1"/>
    </source>
</evidence>
<organism evidence="5 6">
    <name type="scientific">Brachionus calyciflorus</name>
    <dbReference type="NCBI Taxonomy" id="104777"/>
    <lineage>
        <taxon>Eukaryota</taxon>
        <taxon>Metazoa</taxon>
        <taxon>Spiralia</taxon>
        <taxon>Gnathifera</taxon>
        <taxon>Rotifera</taxon>
        <taxon>Eurotatoria</taxon>
        <taxon>Monogononta</taxon>
        <taxon>Pseudotrocha</taxon>
        <taxon>Ploima</taxon>
        <taxon>Brachionidae</taxon>
        <taxon>Brachionus</taxon>
    </lineage>
</organism>
<evidence type="ECO:0000313" key="6">
    <source>
        <dbReference type="Proteomes" id="UP000663879"/>
    </source>
</evidence>
<accession>A0A813WRU1</accession>
<dbReference type="InterPro" id="IPR022684">
    <property type="entry name" value="Calpain_cysteine_protease"/>
</dbReference>
<proteinExistence type="inferred from homology"/>
<dbReference type="PANTHER" id="PTHR10183">
    <property type="entry name" value="CALPAIN"/>
    <property type="match status" value="1"/>
</dbReference>
<feature type="active site" evidence="2 3">
    <location>
        <position position="245"/>
    </location>
</feature>
<dbReference type="InterPro" id="IPR036213">
    <property type="entry name" value="Calpain_III_sf"/>
</dbReference>
<dbReference type="SUPFAM" id="SSF49758">
    <property type="entry name" value="Calpain large subunit, middle domain (domain III)"/>
    <property type="match status" value="1"/>
</dbReference>
<dbReference type="GO" id="GO:0004198">
    <property type="term" value="F:calcium-dependent cysteine-type endopeptidase activity"/>
    <property type="evidence" value="ECO:0007669"/>
    <property type="project" value="InterPro"/>
</dbReference>
<dbReference type="CDD" id="cd00044">
    <property type="entry name" value="CysPc"/>
    <property type="match status" value="1"/>
</dbReference>
<dbReference type="SMART" id="SM00230">
    <property type="entry name" value="CysPc"/>
    <property type="match status" value="1"/>
</dbReference>
<evidence type="ECO:0000259" key="4">
    <source>
        <dbReference type="PROSITE" id="PS50203"/>
    </source>
</evidence>
<keyword evidence="3" id="KW-0788">Thiol protease</keyword>
<dbReference type="PROSITE" id="PS50203">
    <property type="entry name" value="CALPAIN_CAT"/>
    <property type="match status" value="1"/>
</dbReference>
<dbReference type="InterPro" id="IPR038765">
    <property type="entry name" value="Papain-like_cys_pep_sf"/>
</dbReference>
<evidence type="ECO:0000256" key="1">
    <source>
        <dbReference type="ARBA" id="ARBA00007623"/>
    </source>
</evidence>
<protein>
    <recommendedName>
        <fullName evidence="4">Calpain catalytic domain-containing protein</fullName>
    </recommendedName>
</protein>
<keyword evidence="3" id="KW-0378">Hydrolase</keyword>
<dbReference type="GO" id="GO:0006508">
    <property type="term" value="P:proteolysis"/>
    <property type="evidence" value="ECO:0007669"/>
    <property type="project" value="UniProtKB-KW"/>
</dbReference>
<dbReference type="PANTHER" id="PTHR10183:SF433">
    <property type="entry name" value="CALPAIN-A-RELATED"/>
    <property type="match status" value="1"/>
</dbReference>
<feature type="active site" evidence="2 3">
    <location>
        <position position="83"/>
    </location>
</feature>
<dbReference type="Gene3D" id="3.90.70.10">
    <property type="entry name" value="Cysteine proteinases"/>
    <property type="match status" value="1"/>
</dbReference>
<feature type="active site" evidence="2 3">
    <location>
        <position position="265"/>
    </location>
</feature>
<dbReference type="SUPFAM" id="SSF54001">
    <property type="entry name" value="Cysteine proteinases"/>
    <property type="match status" value="1"/>
</dbReference>
<dbReference type="OrthoDB" id="424753at2759"/>
<dbReference type="Pfam" id="PF01067">
    <property type="entry name" value="Calpain_III"/>
    <property type="match status" value="1"/>
</dbReference>
<evidence type="ECO:0000313" key="5">
    <source>
        <dbReference type="EMBL" id="CAF0859448.1"/>
    </source>
</evidence>
<comment type="similarity">
    <text evidence="1">Belongs to the peptidase C2 family.</text>
</comment>
<dbReference type="FunFam" id="3.90.70.10:FF:000114">
    <property type="entry name" value="Calpain a"/>
    <property type="match status" value="1"/>
</dbReference>
<dbReference type="InterPro" id="IPR001300">
    <property type="entry name" value="Peptidase_C2_calpain_cat"/>
</dbReference>
<dbReference type="Proteomes" id="UP000663879">
    <property type="component" value="Unassembled WGS sequence"/>
</dbReference>
<dbReference type="SMART" id="SM00720">
    <property type="entry name" value="calpain_III"/>
    <property type="match status" value="1"/>
</dbReference>
<dbReference type="EMBL" id="CAJNOC010001376">
    <property type="protein sequence ID" value="CAF0859448.1"/>
    <property type="molecule type" value="Genomic_DNA"/>
</dbReference>
<feature type="domain" description="Calpain catalytic" evidence="4">
    <location>
        <begin position="28"/>
        <end position="325"/>
    </location>
</feature>
<dbReference type="GO" id="GO:0005737">
    <property type="term" value="C:cytoplasm"/>
    <property type="evidence" value="ECO:0007669"/>
    <property type="project" value="TreeGrafter"/>
</dbReference>
<evidence type="ECO:0000256" key="3">
    <source>
        <dbReference type="PROSITE-ProRule" id="PRU00239"/>
    </source>
</evidence>
<dbReference type="Pfam" id="PF00648">
    <property type="entry name" value="Peptidase_C2"/>
    <property type="match status" value="1"/>
</dbReference>
<sequence>MSFSSASIKPFKNQNYDDLKSQHDESNLFEDPYFPTDSSSLYFTQMPPQGIIWQRPKEANPNAEFVSEGYGRCDMDQGYLGNCWFIAGAVGIMQCPKLFARVVPDDQGFGDGYAGIFHFRFWLYGEWVDVVIDDRLPYWPDGKLVFSSNKDQPNEYWSSLLEKAYAKVYGSYESLDAGQTYDALVDMSGGLQEQFELKKMTPDEKASLWNILYKGFKNDSIMGCSINADPSTREARLPNGLVRGHAYTITKIETYSGQKLLRIRNPWGNDVEWKGAWSDNSREWESLSESDRQDAGLVKKFDGEFWMSFEDFTRNWDSVQICHMTADSFSQELCETDCDSDLKWVCTTHQSAWIAGKNAGGCGNGDSAKFWKNPQFLIQLFDVDKDDNENMTTVIVALMQKDTRLKRHQKKSADSLEEFIQFKLFKIKDDVDVEQVKNTNSMLYATQLERIGASGPYINSREVTKRFRVSPGNYLIIPSTYDAEKSCEFMLRIFTEQEIETGTLDEKKDDLDDDDNHLDDIPEDKTFKHWKSFLNPKIVSHLKTLHDIGKNVFTINEGRIGVNMGNVGKLLQDKDGNINLHSVQDAFGNAQNAFKDFQNEFGKFKSFFQK</sequence>
<keyword evidence="3" id="KW-0645">Protease</keyword>
<dbReference type="Gene3D" id="2.60.120.380">
    <property type="match status" value="1"/>
</dbReference>
<keyword evidence="6" id="KW-1185">Reference proteome</keyword>
<dbReference type="PRINTS" id="PR00704">
    <property type="entry name" value="CALPAIN"/>
</dbReference>
<comment type="caution">
    <text evidence="5">The sequence shown here is derived from an EMBL/GenBank/DDBJ whole genome shotgun (WGS) entry which is preliminary data.</text>
</comment>
<dbReference type="InterPro" id="IPR022682">
    <property type="entry name" value="Calpain_domain_III"/>
</dbReference>
<name>A0A813WRU1_9BILA</name>
<gene>
    <name evidence="5" type="ORF">OXX778_LOCUS9362</name>
</gene>
<reference evidence="5" key="1">
    <citation type="submission" date="2021-02" db="EMBL/GenBank/DDBJ databases">
        <authorList>
            <person name="Nowell W R."/>
        </authorList>
    </citation>
    <scope>NUCLEOTIDE SEQUENCE</scope>
    <source>
        <strain evidence="5">Ploen Becks lab</strain>
    </source>
</reference>
<dbReference type="AlphaFoldDB" id="A0A813WRU1"/>